<dbReference type="SUPFAM" id="SSF109854">
    <property type="entry name" value="DinB/YfiT-like putative metalloenzymes"/>
    <property type="match status" value="1"/>
</dbReference>
<sequence length="169" mass="17652">MSLPADAWDNGTPCDITVREVVGHVVAGNIFAVRLLAGASAAEATAGLDADQLGDDPLGAVGASCERQTTAFAGADENRVLHHPSGDISLDTFVRFRLGELVVHAWDLAVGGGLDRSLDPAVVEALWALVEPNLDEMRTMGAFGPGASANLPNNASPQRRLLDAFGRRP</sequence>
<dbReference type="Gene3D" id="1.20.120.450">
    <property type="entry name" value="dinb family like domain"/>
    <property type="match status" value="1"/>
</dbReference>
<gene>
    <name evidence="3" type="ORF">EV644_119128</name>
</gene>
<dbReference type="InterPro" id="IPR034660">
    <property type="entry name" value="DinB/YfiT-like"/>
</dbReference>
<evidence type="ECO:0000313" key="4">
    <source>
        <dbReference type="Proteomes" id="UP000295818"/>
    </source>
</evidence>
<evidence type="ECO:0000313" key="3">
    <source>
        <dbReference type="EMBL" id="TCO15015.1"/>
    </source>
</evidence>
<dbReference type="InterPro" id="IPR017520">
    <property type="entry name" value="CHP03086"/>
</dbReference>
<dbReference type="NCBIfam" id="TIGR03086">
    <property type="entry name" value="TIGR03086 family metal-binding protein"/>
    <property type="match status" value="1"/>
</dbReference>
<evidence type="ECO:0000259" key="2">
    <source>
        <dbReference type="Pfam" id="PF11716"/>
    </source>
</evidence>
<dbReference type="Proteomes" id="UP000295818">
    <property type="component" value="Unassembled WGS sequence"/>
</dbReference>
<feature type="domain" description="Mycothiol-dependent maleylpyruvate isomerase metal-binding" evidence="2">
    <location>
        <begin position="3"/>
        <end position="109"/>
    </location>
</feature>
<feature type="region of interest" description="Disordered" evidence="1">
    <location>
        <begin position="147"/>
        <end position="169"/>
    </location>
</feature>
<dbReference type="InterPro" id="IPR024344">
    <property type="entry name" value="MDMPI_metal-binding"/>
</dbReference>
<comment type="caution">
    <text evidence="3">The sequence shown here is derived from an EMBL/GenBank/DDBJ whole genome shotgun (WGS) entry which is preliminary data.</text>
</comment>
<dbReference type="Pfam" id="PF11716">
    <property type="entry name" value="MDMPI_N"/>
    <property type="match status" value="1"/>
</dbReference>
<feature type="compositionally biased region" description="Basic and acidic residues" evidence="1">
    <location>
        <begin position="160"/>
        <end position="169"/>
    </location>
</feature>
<keyword evidence="4" id="KW-1185">Reference proteome</keyword>
<evidence type="ECO:0000256" key="1">
    <source>
        <dbReference type="SAM" id="MobiDB-lite"/>
    </source>
</evidence>
<name>A0ABY2BC86_9ACTN</name>
<accession>A0ABY2BC86</accession>
<protein>
    <submittedName>
        <fullName evidence="3">Uncharacterized protein (TIGR03086 family)</fullName>
    </submittedName>
</protein>
<reference evidence="3 4" key="1">
    <citation type="journal article" date="2015" name="Stand. Genomic Sci.">
        <title>Genomic Encyclopedia of Bacterial and Archaeal Type Strains, Phase III: the genomes of soil and plant-associated and newly described type strains.</title>
        <authorList>
            <person name="Whitman W.B."/>
            <person name="Woyke T."/>
            <person name="Klenk H.P."/>
            <person name="Zhou Y."/>
            <person name="Lilburn T.G."/>
            <person name="Beck B.J."/>
            <person name="De Vos P."/>
            <person name="Vandamme P."/>
            <person name="Eisen J.A."/>
            <person name="Garrity G."/>
            <person name="Hugenholtz P."/>
            <person name="Kyrpides N.C."/>
        </authorList>
    </citation>
    <scope>NUCLEOTIDE SEQUENCE [LARGE SCALE GENOMIC DNA]</scope>
    <source>
        <strain evidence="3 4">VKM Ac-2538</strain>
    </source>
</reference>
<organism evidence="3 4">
    <name type="scientific">Kribbella orskensis</name>
    <dbReference type="NCBI Taxonomy" id="2512216"/>
    <lineage>
        <taxon>Bacteria</taxon>
        <taxon>Bacillati</taxon>
        <taxon>Actinomycetota</taxon>
        <taxon>Actinomycetes</taxon>
        <taxon>Propionibacteriales</taxon>
        <taxon>Kribbellaceae</taxon>
        <taxon>Kribbella</taxon>
    </lineage>
</organism>
<proteinExistence type="predicted"/>
<dbReference type="EMBL" id="SLWM01000019">
    <property type="protein sequence ID" value="TCO15015.1"/>
    <property type="molecule type" value="Genomic_DNA"/>
</dbReference>